<accession>A0A815QMR4</accession>
<dbReference type="Pfam" id="PF14945">
    <property type="entry name" value="LLC1"/>
    <property type="match status" value="1"/>
</dbReference>
<dbReference type="Proteomes" id="UP000663828">
    <property type="component" value="Unassembled WGS sequence"/>
</dbReference>
<sequence>MATSTKTDQYNDKKSYVVKDMIWKDHISKIDYAQKTHDDKWGFLNSLQPQAYFLVAAYDPKRSPRALLARTDPSLVKPKENPNELPQQHVTVHPSPRPIPTTTSNEIGWRTSDKKCTLEKFGKYTRGQESLHKKFKWPIEGFD</sequence>
<organism evidence="3 4">
    <name type="scientific">Adineta ricciae</name>
    <name type="common">Rotifer</name>
    <dbReference type="NCBI Taxonomy" id="249248"/>
    <lineage>
        <taxon>Eukaryota</taxon>
        <taxon>Metazoa</taxon>
        <taxon>Spiralia</taxon>
        <taxon>Gnathifera</taxon>
        <taxon>Rotifera</taxon>
        <taxon>Eurotatoria</taxon>
        <taxon>Bdelloidea</taxon>
        <taxon>Adinetida</taxon>
        <taxon>Adinetidae</taxon>
        <taxon>Adineta</taxon>
    </lineage>
</organism>
<dbReference type="EMBL" id="CAJNOJ010000021">
    <property type="protein sequence ID" value="CAF0844254.1"/>
    <property type="molecule type" value="Genomic_DNA"/>
</dbReference>
<proteinExistence type="predicted"/>
<name>A0A815QMR4_ADIRI</name>
<evidence type="ECO:0000256" key="1">
    <source>
        <dbReference type="SAM" id="MobiDB-lite"/>
    </source>
</evidence>
<dbReference type="Proteomes" id="UP000663852">
    <property type="component" value="Unassembled WGS sequence"/>
</dbReference>
<dbReference type="PANTHER" id="PTHR31909">
    <property type="entry name" value="CHROMOSOME 20 ORF85 FAMILY MEMBER"/>
    <property type="match status" value="1"/>
</dbReference>
<feature type="region of interest" description="Disordered" evidence="1">
    <location>
        <begin position="70"/>
        <end position="108"/>
    </location>
</feature>
<dbReference type="OrthoDB" id="10031946at2759"/>
<evidence type="ECO:0000313" key="2">
    <source>
        <dbReference type="EMBL" id="CAF0844254.1"/>
    </source>
</evidence>
<reference evidence="3" key="1">
    <citation type="submission" date="2021-02" db="EMBL/GenBank/DDBJ databases">
        <authorList>
            <person name="Nowell W R."/>
        </authorList>
    </citation>
    <scope>NUCLEOTIDE SEQUENCE</scope>
</reference>
<dbReference type="PANTHER" id="PTHR31909:SF3">
    <property type="entry name" value="SIMILAR TO PROTEIN C20ORF85 HOMOLOG"/>
    <property type="match status" value="1"/>
</dbReference>
<evidence type="ECO:0000313" key="4">
    <source>
        <dbReference type="Proteomes" id="UP000663828"/>
    </source>
</evidence>
<evidence type="ECO:0000313" key="3">
    <source>
        <dbReference type="EMBL" id="CAF1464133.1"/>
    </source>
</evidence>
<dbReference type="InterPro" id="IPR020339">
    <property type="entry name" value="C20orf85-like"/>
</dbReference>
<protein>
    <submittedName>
        <fullName evidence="3">Uncharacterized protein</fullName>
    </submittedName>
</protein>
<comment type="caution">
    <text evidence="3">The sequence shown here is derived from an EMBL/GenBank/DDBJ whole genome shotgun (WGS) entry which is preliminary data.</text>
</comment>
<dbReference type="AlphaFoldDB" id="A0A815QMR4"/>
<dbReference type="EMBL" id="CAJNOR010003969">
    <property type="protein sequence ID" value="CAF1464133.1"/>
    <property type="molecule type" value="Genomic_DNA"/>
</dbReference>
<gene>
    <name evidence="2" type="ORF">EDS130_LOCUS6984</name>
    <name evidence="3" type="ORF">XAT740_LOCUS37605</name>
</gene>
<keyword evidence="4" id="KW-1185">Reference proteome</keyword>